<evidence type="ECO:0008006" key="18">
    <source>
        <dbReference type="Google" id="ProtNLM"/>
    </source>
</evidence>
<dbReference type="Proteomes" id="UP000437068">
    <property type="component" value="Unassembled WGS sequence"/>
</dbReference>
<evidence type="ECO:0000313" key="9">
    <source>
        <dbReference type="EMBL" id="KAE9328062.1"/>
    </source>
</evidence>
<evidence type="ECO:0000313" key="4">
    <source>
        <dbReference type="EMBL" id="KAE9136991.1"/>
    </source>
</evidence>
<evidence type="ECO:0000313" key="3">
    <source>
        <dbReference type="EMBL" id="KAE9136974.1"/>
    </source>
</evidence>
<accession>A0A6A3US19</accession>
<protein>
    <recommendedName>
        <fullName evidence="18">RxLR effector protein</fullName>
    </recommendedName>
</protein>
<gene>
    <name evidence="9" type="ORF">PF001_g1602</name>
    <name evidence="8" type="ORF">PF002_g1823</name>
    <name evidence="7" type="ORF">PF004_g1016</name>
    <name evidence="6" type="ORF">PF005_g1807</name>
    <name evidence="5" type="ORF">PF006_g1268</name>
    <name evidence="4" type="ORF">PF007_g1969</name>
    <name evidence="3" type="ORF">PF010_g1487</name>
    <name evidence="2" type="ORF">PF011_g1119</name>
</gene>
<dbReference type="Proteomes" id="UP000440732">
    <property type="component" value="Unassembled WGS sequence"/>
</dbReference>
<dbReference type="OrthoDB" id="10268755at2759"/>
<name>A0A6A3US19_9STRA</name>
<feature type="chain" id="PRO_5036380686" description="RxLR effector protein" evidence="1">
    <location>
        <begin position="20"/>
        <end position="53"/>
    </location>
</feature>
<dbReference type="Proteomes" id="UP000440367">
    <property type="component" value="Unassembled WGS sequence"/>
</dbReference>
<proteinExistence type="predicted"/>
<evidence type="ECO:0000313" key="14">
    <source>
        <dbReference type="Proteomes" id="UP000441208"/>
    </source>
</evidence>
<dbReference type="EMBL" id="QXFW01000029">
    <property type="protein sequence ID" value="KAE9029370.1"/>
    <property type="molecule type" value="Genomic_DNA"/>
</dbReference>
<dbReference type="EMBL" id="QXGC01000023">
    <property type="protein sequence ID" value="KAE9254480.1"/>
    <property type="molecule type" value="Genomic_DNA"/>
</dbReference>
<sequence>MLQSPIMFLVGLLLHPVNAEGERGGFRSTTTGRSLCALLRSACSTPCWGWSIC</sequence>
<evidence type="ECO:0000313" key="17">
    <source>
        <dbReference type="Proteomes" id="UP000488956"/>
    </source>
</evidence>
<evidence type="ECO:0000313" key="12">
    <source>
        <dbReference type="Proteomes" id="UP000440367"/>
    </source>
</evidence>
<dbReference type="EMBL" id="QXGB01000045">
    <property type="protein sequence ID" value="KAE9234646.1"/>
    <property type="molecule type" value="Genomic_DNA"/>
</dbReference>
<evidence type="ECO:0000256" key="1">
    <source>
        <dbReference type="SAM" id="SignalP"/>
    </source>
</evidence>
<keyword evidence="1" id="KW-0732">Signal</keyword>
<evidence type="ECO:0000313" key="13">
    <source>
        <dbReference type="Proteomes" id="UP000440732"/>
    </source>
</evidence>
<dbReference type="EMBL" id="QXGE01000040">
    <property type="protein sequence ID" value="KAE9328062.1"/>
    <property type="molecule type" value="Genomic_DNA"/>
</dbReference>
<dbReference type="EMBL" id="QXFX01000037">
    <property type="protein sequence ID" value="KAE9136974.1"/>
    <property type="molecule type" value="Genomic_DNA"/>
</dbReference>
<dbReference type="Proteomes" id="UP000441208">
    <property type="component" value="Unassembled WGS sequence"/>
</dbReference>
<evidence type="ECO:0000313" key="8">
    <source>
        <dbReference type="EMBL" id="KAE9256504.1"/>
    </source>
</evidence>
<evidence type="ECO:0000313" key="15">
    <source>
        <dbReference type="Proteomes" id="UP000460718"/>
    </source>
</evidence>
<feature type="signal peptide" evidence="1">
    <location>
        <begin position="1"/>
        <end position="19"/>
    </location>
</feature>
<dbReference type="Proteomes" id="UP000476176">
    <property type="component" value="Unassembled WGS sequence"/>
</dbReference>
<dbReference type="Proteomes" id="UP000460718">
    <property type="component" value="Unassembled WGS sequence"/>
</dbReference>
<evidence type="ECO:0000313" key="6">
    <source>
        <dbReference type="EMBL" id="KAE9234646.1"/>
    </source>
</evidence>
<evidence type="ECO:0000313" key="11">
    <source>
        <dbReference type="Proteomes" id="UP000437068"/>
    </source>
</evidence>
<dbReference type="EMBL" id="QXGD01000045">
    <property type="protein sequence ID" value="KAE9256504.1"/>
    <property type="molecule type" value="Genomic_DNA"/>
</dbReference>
<evidence type="ECO:0000313" key="2">
    <source>
        <dbReference type="EMBL" id="KAE9029370.1"/>
    </source>
</evidence>
<comment type="caution">
    <text evidence="5">The sequence shown here is derived from an EMBL/GenBank/DDBJ whole genome shotgun (WGS) entry which is preliminary data.</text>
</comment>
<keyword evidence="10" id="KW-1185">Reference proteome</keyword>
<dbReference type="EMBL" id="QXGA01000031">
    <property type="protein sequence ID" value="KAE9154733.1"/>
    <property type="molecule type" value="Genomic_DNA"/>
</dbReference>
<dbReference type="EMBL" id="QXFZ01000050">
    <property type="protein sequence ID" value="KAE9136991.1"/>
    <property type="molecule type" value="Genomic_DNA"/>
</dbReference>
<evidence type="ECO:0000313" key="7">
    <source>
        <dbReference type="EMBL" id="KAE9254480.1"/>
    </source>
</evidence>
<evidence type="ECO:0000313" key="16">
    <source>
        <dbReference type="Proteomes" id="UP000476176"/>
    </source>
</evidence>
<evidence type="ECO:0000313" key="10">
    <source>
        <dbReference type="Proteomes" id="UP000433483"/>
    </source>
</evidence>
<reference evidence="10 11" key="1">
    <citation type="submission" date="2018-08" db="EMBL/GenBank/DDBJ databases">
        <title>Genomic investigation of the strawberry pathogen Phytophthora fragariae indicates pathogenicity is determined by transcriptional variation in three key races.</title>
        <authorList>
            <person name="Adams T.M."/>
            <person name="Armitage A.D."/>
            <person name="Sobczyk M.K."/>
            <person name="Bates H.J."/>
            <person name="Dunwell J.M."/>
            <person name="Nellist C.F."/>
            <person name="Harrison R.J."/>
        </authorList>
    </citation>
    <scope>NUCLEOTIDE SEQUENCE [LARGE SCALE GENOMIC DNA]</scope>
    <source>
        <strain evidence="9 11">A4</strain>
        <strain evidence="8 12">BC-1</strain>
        <strain evidence="7 16">BC-23</strain>
        <strain evidence="6 10">NOV-27</strain>
        <strain evidence="5 13">NOV-5</strain>
        <strain evidence="4 14">NOV-71</strain>
        <strain evidence="3 17">ONT-3</strain>
        <strain evidence="2 15">SCRP245</strain>
    </source>
</reference>
<dbReference type="Proteomes" id="UP000488956">
    <property type="component" value="Unassembled WGS sequence"/>
</dbReference>
<organism evidence="5 13">
    <name type="scientific">Phytophthora fragariae</name>
    <dbReference type="NCBI Taxonomy" id="53985"/>
    <lineage>
        <taxon>Eukaryota</taxon>
        <taxon>Sar</taxon>
        <taxon>Stramenopiles</taxon>
        <taxon>Oomycota</taxon>
        <taxon>Peronosporomycetes</taxon>
        <taxon>Peronosporales</taxon>
        <taxon>Peronosporaceae</taxon>
        <taxon>Phytophthora</taxon>
    </lineage>
</organism>
<evidence type="ECO:0000313" key="5">
    <source>
        <dbReference type="EMBL" id="KAE9154733.1"/>
    </source>
</evidence>
<dbReference type="Proteomes" id="UP000433483">
    <property type="component" value="Unassembled WGS sequence"/>
</dbReference>
<dbReference type="AlphaFoldDB" id="A0A6A3US19"/>